<evidence type="ECO:0000313" key="3">
    <source>
        <dbReference type="Proteomes" id="UP000198680"/>
    </source>
</evidence>
<evidence type="ECO:0000259" key="1">
    <source>
        <dbReference type="Pfam" id="PF12680"/>
    </source>
</evidence>
<accession>A0A1G9UZ13</accession>
<protein>
    <submittedName>
        <fullName evidence="2">SnoaL-like domain-containing protein</fullName>
    </submittedName>
</protein>
<dbReference type="OrthoDB" id="118733at2"/>
<dbReference type="AlphaFoldDB" id="A0A1G9UZ13"/>
<dbReference type="Gene3D" id="3.10.450.50">
    <property type="match status" value="1"/>
</dbReference>
<dbReference type="Proteomes" id="UP000198680">
    <property type="component" value="Unassembled WGS sequence"/>
</dbReference>
<keyword evidence="3" id="KW-1185">Reference proteome</keyword>
<proteinExistence type="predicted"/>
<dbReference type="EMBL" id="FNHE01000007">
    <property type="protein sequence ID" value="SDM65069.1"/>
    <property type="molecule type" value="Genomic_DNA"/>
</dbReference>
<feature type="domain" description="SnoaL-like" evidence="1">
    <location>
        <begin position="12"/>
        <end position="105"/>
    </location>
</feature>
<sequence length="118" mass="13142">MTDTATPAELAETYFRSWLARDFDTLRAVLADHCTFRGPLGTADDADTCVAGLRGMSRVLEDVVVRHRFVDGDDVLTWFDLHTTGAPPAPTANWMHTEDGRIVRIQVTFDPRPVVTPQ</sequence>
<dbReference type="RefSeq" id="WP_091219753.1">
    <property type="nucleotide sequence ID" value="NZ_FNHE01000007.1"/>
</dbReference>
<dbReference type="InterPro" id="IPR032710">
    <property type="entry name" value="NTF2-like_dom_sf"/>
</dbReference>
<organism evidence="2 3">
    <name type="scientific">Geodermatophilus siccatus</name>
    <dbReference type="NCBI Taxonomy" id="1137991"/>
    <lineage>
        <taxon>Bacteria</taxon>
        <taxon>Bacillati</taxon>
        <taxon>Actinomycetota</taxon>
        <taxon>Actinomycetes</taxon>
        <taxon>Geodermatophilales</taxon>
        <taxon>Geodermatophilaceae</taxon>
        <taxon>Geodermatophilus</taxon>
    </lineage>
</organism>
<gene>
    <name evidence="2" type="ORF">SAMN05660642_03009</name>
</gene>
<reference evidence="3" key="1">
    <citation type="submission" date="2016-10" db="EMBL/GenBank/DDBJ databases">
        <authorList>
            <person name="Varghese N."/>
            <person name="Submissions S."/>
        </authorList>
    </citation>
    <scope>NUCLEOTIDE SEQUENCE [LARGE SCALE GENOMIC DNA]</scope>
    <source>
        <strain evidence="3">DSM 45419</strain>
    </source>
</reference>
<dbReference type="InterPro" id="IPR037401">
    <property type="entry name" value="SnoaL-like"/>
</dbReference>
<dbReference type="SUPFAM" id="SSF54427">
    <property type="entry name" value="NTF2-like"/>
    <property type="match status" value="1"/>
</dbReference>
<evidence type="ECO:0000313" key="2">
    <source>
        <dbReference type="EMBL" id="SDM65069.1"/>
    </source>
</evidence>
<dbReference type="STRING" id="1137991.SAMN05660642_03009"/>
<name>A0A1G9UZ13_9ACTN</name>
<dbReference type="Pfam" id="PF12680">
    <property type="entry name" value="SnoaL_2"/>
    <property type="match status" value="1"/>
</dbReference>